<evidence type="ECO:0000313" key="2">
    <source>
        <dbReference type="Proteomes" id="UP001472677"/>
    </source>
</evidence>
<keyword evidence="2" id="KW-1185">Reference proteome</keyword>
<accession>A0ABR2G941</accession>
<comment type="caution">
    <text evidence="1">The sequence shown here is derived from an EMBL/GenBank/DDBJ whole genome shotgun (WGS) entry which is preliminary data.</text>
</comment>
<reference evidence="1 2" key="1">
    <citation type="journal article" date="2024" name="G3 (Bethesda)">
        <title>Genome assembly of Hibiscus sabdariffa L. provides insights into metabolisms of medicinal natural products.</title>
        <authorList>
            <person name="Kim T."/>
        </authorList>
    </citation>
    <scope>NUCLEOTIDE SEQUENCE [LARGE SCALE GENOMIC DNA]</scope>
    <source>
        <strain evidence="1">TK-2024</strain>
        <tissue evidence="1">Old leaves</tissue>
    </source>
</reference>
<organism evidence="1 2">
    <name type="scientific">Hibiscus sabdariffa</name>
    <name type="common">roselle</name>
    <dbReference type="NCBI Taxonomy" id="183260"/>
    <lineage>
        <taxon>Eukaryota</taxon>
        <taxon>Viridiplantae</taxon>
        <taxon>Streptophyta</taxon>
        <taxon>Embryophyta</taxon>
        <taxon>Tracheophyta</taxon>
        <taxon>Spermatophyta</taxon>
        <taxon>Magnoliopsida</taxon>
        <taxon>eudicotyledons</taxon>
        <taxon>Gunneridae</taxon>
        <taxon>Pentapetalae</taxon>
        <taxon>rosids</taxon>
        <taxon>malvids</taxon>
        <taxon>Malvales</taxon>
        <taxon>Malvaceae</taxon>
        <taxon>Malvoideae</taxon>
        <taxon>Hibiscus</taxon>
    </lineage>
</organism>
<gene>
    <name evidence="1" type="ORF">V6N12_065470</name>
</gene>
<dbReference type="EMBL" id="JBBPBM010000002">
    <property type="protein sequence ID" value="KAK8596993.1"/>
    <property type="molecule type" value="Genomic_DNA"/>
</dbReference>
<sequence length="161" mass="18591">MRCFPLADRYEIGLVVDHIFRCCWWSGKRCSGCWMTSMGLFYPFCDYHLIVLLRCGWWFDLADFGKNILFVNCDLIMREFRRLLHWQLVDSRKSKLDGVRRPKSGIVLTKKGVIAGDALVQSHEEGVMDVRPMQPMVAVGDRSKGNVVTFSKATNSKRTHN</sequence>
<name>A0ABR2G941_9ROSI</name>
<proteinExistence type="predicted"/>
<dbReference type="Proteomes" id="UP001472677">
    <property type="component" value="Unassembled WGS sequence"/>
</dbReference>
<evidence type="ECO:0008006" key="3">
    <source>
        <dbReference type="Google" id="ProtNLM"/>
    </source>
</evidence>
<evidence type="ECO:0000313" key="1">
    <source>
        <dbReference type="EMBL" id="KAK8596993.1"/>
    </source>
</evidence>
<protein>
    <recommendedName>
        <fullName evidence="3">DNA-directed RNA polymerase</fullName>
    </recommendedName>
</protein>